<gene>
    <name evidence="2" type="primary">cymR_1</name>
    <name evidence="2" type="ORF">OXPF_02800</name>
</gene>
<dbReference type="PROSITE" id="PS51197">
    <property type="entry name" value="HTH_RRF2_2"/>
    <property type="match status" value="1"/>
</dbReference>
<dbReference type="InterPro" id="IPR030489">
    <property type="entry name" value="TR_Rrf2-type_CS"/>
</dbReference>
<dbReference type="EMBL" id="LKET01000014">
    <property type="protein sequence ID" value="KPU46170.1"/>
    <property type="molecule type" value="Genomic_DNA"/>
</dbReference>
<keyword evidence="3" id="KW-1185">Reference proteome</keyword>
<dbReference type="Pfam" id="PF02082">
    <property type="entry name" value="Rrf2"/>
    <property type="match status" value="1"/>
</dbReference>
<dbReference type="PROSITE" id="PS01332">
    <property type="entry name" value="HTH_RRF2_1"/>
    <property type="match status" value="1"/>
</dbReference>
<protein>
    <submittedName>
        <fullName evidence="2">HTH-type transcriptional regulator CymR</fullName>
    </submittedName>
</protein>
<proteinExistence type="predicted"/>
<evidence type="ECO:0000313" key="2">
    <source>
        <dbReference type="EMBL" id="KPU46170.1"/>
    </source>
</evidence>
<evidence type="ECO:0000256" key="1">
    <source>
        <dbReference type="ARBA" id="ARBA00023125"/>
    </source>
</evidence>
<dbReference type="STRING" id="36849.OXPF_02800"/>
<dbReference type="GO" id="GO:0003700">
    <property type="term" value="F:DNA-binding transcription factor activity"/>
    <property type="evidence" value="ECO:0007669"/>
    <property type="project" value="TreeGrafter"/>
</dbReference>
<dbReference type="Gene3D" id="1.10.10.10">
    <property type="entry name" value="Winged helix-like DNA-binding domain superfamily/Winged helix DNA-binding domain"/>
    <property type="match status" value="1"/>
</dbReference>
<dbReference type="PANTHER" id="PTHR33221">
    <property type="entry name" value="WINGED HELIX-TURN-HELIX TRANSCRIPTIONAL REGULATOR, RRF2 FAMILY"/>
    <property type="match status" value="1"/>
</dbReference>
<organism evidence="2 3">
    <name type="scientific">Oxobacter pfennigii</name>
    <dbReference type="NCBI Taxonomy" id="36849"/>
    <lineage>
        <taxon>Bacteria</taxon>
        <taxon>Bacillati</taxon>
        <taxon>Bacillota</taxon>
        <taxon>Clostridia</taxon>
        <taxon>Eubacteriales</taxon>
        <taxon>Clostridiaceae</taxon>
        <taxon>Oxobacter</taxon>
    </lineage>
</organism>
<dbReference type="Proteomes" id="UP000050326">
    <property type="component" value="Unassembled WGS sequence"/>
</dbReference>
<name>A0A0P8WU07_9CLOT</name>
<comment type="caution">
    <text evidence="2">The sequence shown here is derived from an EMBL/GenBank/DDBJ whole genome shotgun (WGS) entry which is preliminary data.</text>
</comment>
<keyword evidence="1" id="KW-0238">DNA-binding</keyword>
<dbReference type="InterPro" id="IPR036388">
    <property type="entry name" value="WH-like_DNA-bd_sf"/>
</dbReference>
<dbReference type="GO" id="GO:0003677">
    <property type="term" value="F:DNA binding"/>
    <property type="evidence" value="ECO:0007669"/>
    <property type="project" value="UniProtKB-KW"/>
</dbReference>
<dbReference type="SUPFAM" id="SSF46785">
    <property type="entry name" value="Winged helix' DNA-binding domain"/>
    <property type="match status" value="1"/>
</dbReference>
<dbReference type="AlphaFoldDB" id="A0A0P8WU07"/>
<evidence type="ECO:0000313" key="3">
    <source>
        <dbReference type="Proteomes" id="UP000050326"/>
    </source>
</evidence>
<dbReference type="NCBIfam" id="TIGR00738">
    <property type="entry name" value="rrf2_super"/>
    <property type="match status" value="1"/>
</dbReference>
<dbReference type="InterPro" id="IPR000944">
    <property type="entry name" value="Tscrpt_reg_Rrf2"/>
</dbReference>
<dbReference type="GO" id="GO:0005829">
    <property type="term" value="C:cytosol"/>
    <property type="evidence" value="ECO:0007669"/>
    <property type="project" value="TreeGrafter"/>
</dbReference>
<sequence>MSVMKISTKGRYGLRAMLDLAVNSLGDQVALKSIAQRQGISENYLEQVFSSLRKAGLVKSIKGAQGGYILGKSSSDITIGEILRTLEGSLSIIDDKSKSNTEDKFEYIISSNVWEKVDSCIDDIVNSVKLEDLVIEYKKITDNSSFIYYI</sequence>
<dbReference type="PANTHER" id="PTHR33221:SF5">
    <property type="entry name" value="HTH-TYPE TRANSCRIPTIONAL REGULATOR ISCR"/>
    <property type="match status" value="1"/>
</dbReference>
<dbReference type="PATRIC" id="fig|36849.3.peg.305"/>
<dbReference type="InterPro" id="IPR036390">
    <property type="entry name" value="WH_DNA-bd_sf"/>
</dbReference>
<reference evidence="2 3" key="1">
    <citation type="submission" date="2015-09" db="EMBL/GenBank/DDBJ databases">
        <title>Genome sequence of Oxobacter pfennigii DSM 3222.</title>
        <authorList>
            <person name="Poehlein A."/>
            <person name="Bengelsdorf F.R."/>
            <person name="Schiel-Bengelsdorf B."/>
            <person name="Duerre P."/>
            <person name="Daniel R."/>
        </authorList>
    </citation>
    <scope>NUCLEOTIDE SEQUENCE [LARGE SCALE GENOMIC DNA]</scope>
    <source>
        <strain evidence="2 3">DSM 3222</strain>
    </source>
</reference>
<accession>A0A0P8WU07</accession>